<feature type="chain" id="PRO_5046074995" evidence="1">
    <location>
        <begin position="18"/>
        <end position="164"/>
    </location>
</feature>
<feature type="signal peptide" evidence="1">
    <location>
        <begin position="1"/>
        <end position="17"/>
    </location>
</feature>
<dbReference type="Proteomes" id="UP001165653">
    <property type="component" value="Unassembled WGS sequence"/>
</dbReference>
<sequence>MKICLLALLFCSGWAFADNGFPADRQGYKDFVSLLEKRKRSINVWFVEPTDDSWSRFEITSVQKKREKVLGLFKAGSFSDRGGEYAWLDVPFKRGIFGFIVFEENKEVLAAFRYRPVLVKENAVGFVNVEDFDPSRGLFKWGASGGFSGVILTQPIRSVMLKEE</sequence>
<reference evidence="2" key="1">
    <citation type="submission" date="2022-10" db="EMBL/GenBank/DDBJ databases">
        <title>Luteolibacter sp. GHJ8, whole genome shotgun sequencing project.</title>
        <authorList>
            <person name="Zhao G."/>
            <person name="Shen L."/>
        </authorList>
    </citation>
    <scope>NUCLEOTIDE SEQUENCE</scope>
    <source>
        <strain evidence="2">GHJ8</strain>
    </source>
</reference>
<name>A0ABT3G6N0_9BACT</name>
<keyword evidence="3" id="KW-1185">Reference proteome</keyword>
<comment type="caution">
    <text evidence="2">The sequence shown here is derived from an EMBL/GenBank/DDBJ whole genome shotgun (WGS) entry which is preliminary data.</text>
</comment>
<evidence type="ECO:0000313" key="2">
    <source>
        <dbReference type="EMBL" id="MCW1915502.1"/>
    </source>
</evidence>
<dbReference type="RefSeq" id="WP_264515051.1">
    <property type="nucleotide sequence ID" value="NZ_JAPDDR010000009.1"/>
</dbReference>
<proteinExistence type="predicted"/>
<gene>
    <name evidence="2" type="ORF">OJ996_18090</name>
</gene>
<organism evidence="2 3">
    <name type="scientific">Luteolibacter rhizosphaerae</name>
    <dbReference type="NCBI Taxonomy" id="2989719"/>
    <lineage>
        <taxon>Bacteria</taxon>
        <taxon>Pseudomonadati</taxon>
        <taxon>Verrucomicrobiota</taxon>
        <taxon>Verrucomicrobiia</taxon>
        <taxon>Verrucomicrobiales</taxon>
        <taxon>Verrucomicrobiaceae</taxon>
        <taxon>Luteolibacter</taxon>
    </lineage>
</organism>
<protein>
    <submittedName>
        <fullName evidence="2">Uncharacterized protein</fullName>
    </submittedName>
</protein>
<accession>A0ABT3G6N0</accession>
<dbReference type="EMBL" id="JAPDDR010000009">
    <property type="protein sequence ID" value="MCW1915502.1"/>
    <property type="molecule type" value="Genomic_DNA"/>
</dbReference>
<evidence type="ECO:0000256" key="1">
    <source>
        <dbReference type="SAM" id="SignalP"/>
    </source>
</evidence>
<evidence type="ECO:0000313" key="3">
    <source>
        <dbReference type="Proteomes" id="UP001165653"/>
    </source>
</evidence>
<keyword evidence="1" id="KW-0732">Signal</keyword>